<keyword evidence="7" id="KW-1185">Reference proteome</keyword>
<dbReference type="PANTHER" id="PTHR43110">
    <property type="entry name" value="THIOL PEROXIDASE"/>
    <property type="match status" value="1"/>
</dbReference>
<evidence type="ECO:0000256" key="2">
    <source>
        <dbReference type="ARBA" id="ARBA00022862"/>
    </source>
</evidence>
<organism evidence="6 7">
    <name type="scientific">Anaerococcus murdochii</name>
    <dbReference type="NCBI Taxonomy" id="411577"/>
    <lineage>
        <taxon>Bacteria</taxon>
        <taxon>Bacillati</taxon>
        <taxon>Bacillota</taxon>
        <taxon>Tissierellia</taxon>
        <taxon>Tissierellales</taxon>
        <taxon>Peptoniphilaceae</taxon>
        <taxon>Anaerococcus</taxon>
    </lineage>
</organism>
<keyword evidence="3" id="KW-1015">Disulfide bond</keyword>
<evidence type="ECO:0000259" key="5">
    <source>
        <dbReference type="PROSITE" id="PS51352"/>
    </source>
</evidence>
<dbReference type="Gene3D" id="3.40.30.10">
    <property type="entry name" value="Glutaredoxin"/>
    <property type="match status" value="1"/>
</dbReference>
<evidence type="ECO:0000256" key="1">
    <source>
        <dbReference type="ARBA" id="ARBA00022559"/>
    </source>
</evidence>
<evidence type="ECO:0000256" key="3">
    <source>
        <dbReference type="ARBA" id="ARBA00023157"/>
    </source>
</evidence>
<dbReference type="EC" id="1.11.1.-" evidence="6"/>
<keyword evidence="4" id="KW-0676">Redox-active center</keyword>
<dbReference type="PROSITE" id="PS51352">
    <property type="entry name" value="THIOREDOXIN_2"/>
    <property type="match status" value="1"/>
</dbReference>
<protein>
    <submittedName>
        <fullName evidence="6">Thiol peroxidase</fullName>
        <ecNumber evidence="6">1.11.1.-</ecNumber>
    </submittedName>
</protein>
<sequence>MNITFAGNKVNLLGKEVKVGDKAPNFTASKNDLSDFNLDDLKGKVVVISGAPSLDTSVCAFQAKRFNKEASELSDDVAIVNITLDLPFAQKRFCDAYEIGNTITVSDYKNREFGEKYGFLIDELKLLTRGIVVIDKEGTVQYVEYVPEVTNEVNFDAALEAVKKLV</sequence>
<evidence type="ECO:0000313" key="7">
    <source>
        <dbReference type="Proteomes" id="UP000734271"/>
    </source>
</evidence>
<accession>A0ABS7SZM1</accession>
<dbReference type="GO" id="GO:0004601">
    <property type="term" value="F:peroxidase activity"/>
    <property type="evidence" value="ECO:0007669"/>
    <property type="project" value="UniProtKB-KW"/>
</dbReference>
<keyword evidence="2" id="KW-0049">Antioxidant</keyword>
<dbReference type="Pfam" id="PF08534">
    <property type="entry name" value="Redoxin"/>
    <property type="match status" value="1"/>
</dbReference>
<proteinExistence type="predicted"/>
<dbReference type="NCBIfam" id="NF001808">
    <property type="entry name" value="PRK00522.1"/>
    <property type="match status" value="1"/>
</dbReference>
<reference evidence="6 7" key="1">
    <citation type="submission" date="2021-08" db="EMBL/GenBank/DDBJ databases">
        <title>FDA dAtabase for Regulatory Grade micrObial Sequences (FDA-ARGOS): Supporting development and validation of Infectious Disease Dx tests.</title>
        <authorList>
            <person name="Sproer C."/>
            <person name="Gronow S."/>
            <person name="Severitt S."/>
            <person name="Schroder I."/>
            <person name="Tallon L."/>
            <person name="Sadzewicz L."/>
            <person name="Zhao X."/>
            <person name="Boylan J."/>
            <person name="Ott S."/>
            <person name="Bowen H."/>
            <person name="Vavikolanu K."/>
            <person name="Hazen T."/>
            <person name="Aluvathingal J."/>
            <person name="Nadendla S."/>
            <person name="Lowell S."/>
            <person name="Myers T."/>
            <person name="Yan Y."/>
            <person name="Sichtig H."/>
        </authorList>
    </citation>
    <scope>NUCLEOTIDE SEQUENCE [LARGE SCALE GENOMIC DNA]</scope>
    <source>
        <strain evidence="6 7">FDAARGOS_1460</strain>
    </source>
</reference>
<keyword evidence="1 6" id="KW-0575">Peroxidase</keyword>
<keyword evidence="6" id="KW-0560">Oxidoreductase</keyword>
<evidence type="ECO:0000256" key="4">
    <source>
        <dbReference type="ARBA" id="ARBA00023284"/>
    </source>
</evidence>
<gene>
    <name evidence="6" type="primary">tpx</name>
    <name evidence="6" type="ORF">K8P03_06785</name>
</gene>
<dbReference type="InterPro" id="IPR036249">
    <property type="entry name" value="Thioredoxin-like_sf"/>
</dbReference>
<dbReference type="InterPro" id="IPR013740">
    <property type="entry name" value="Redoxin"/>
</dbReference>
<comment type="caution">
    <text evidence="6">The sequence shown here is derived from an EMBL/GenBank/DDBJ whole genome shotgun (WGS) entry which is preliminary data.</text>
</comment>
<dbReference type="InterPro" id="IPR050455">
    <property type="entry name" value="Tpx_Peroxidase_subfamily"/>
</dbReference>
<dbReference type="EMBL" id="JAIPME010000002">
    <property type="protein sequence ID" value="MBZ2386985.1"/>
    <property type="molecule type" value="Genomic_DNA"/>
</dbReference>
<dbReference type="InterPro" id="IPR013766">
    <property type="entry name" value="Thioredoxin_domain"/>
</dbReference>
<feature type="domain" description="Thioredoxin" evidence="5">
    <location>
        <begin position="17"/>
        <end position="166"/>
    </location>
</feature>
<dbReference type="PANTHER" id="PTHR43110:SF1">
    <property type="entry name" value="THIOL PEROXIDASE"/>
    <property type="match status" value="1"/>
</dbReference>
<dbReference type="InterPro" id="IPR002065">
    <property type="entry name" value="TPX"/>
</dbReference>
<dbReference type="RefSeq" id="WP_223419694.1">
    <property type="nucleotide sequence ID" value="NZ_JAIPME010000002.1"/>
</dbReference>
<evidence type="ECO:0000313" key="6">
    <source>
        <dbReference type="EMBL" id="MBZ2386985.1"/>
    </source>
</evidence>
<dbReference type="CDD" id="cd03014">
    <property type="entry name" value="PRX_Atyp2cys"/>
    <property type="match status" value="1"/>
</dbReference>
<name>A0ABS7SZM1_9FIRM</name>
<dbReference type="SUPFAM" id="SSF52833">
    <property type="entry name" value="Thioredoxin-like"/>
    <property type="match status" value="1"/>
</dbReference>
<dbReference type="Proteomes" id="UP000734271">
    <property type="component" value="Unassembled WGS sequence"/>
</dbReference>